<keyword evidence="3" id="KW-0344">Guanine-nucleotide releasing factor</keyword>
<feature type="region of interest" description="Disordered" evidence="10">
    <location>
        <begin position="518"/>
        <end position="538"/>
    </location>
</feature>
<sequence length="655" mass="75530">MAEEDQSEVDMETFNSLRRFSYMNLPLCRLSWNPPANDDADVYEVQEPYKHKGKDNRVSGCSSLQQEEEVSSDEGDDSSSTSSKGDLCQSEDKQHEQEMKRTKVVHIATEIMSSEKVFVDVLKLLHIDFRDAVAKATRQSGKAVIEERILNQILYYLPQLYELNKDLLRELEERVAHWAEHQRLADIFVQKGPYLKMYSTYIKEFDRNIALLDEQCRKNPTFHSVLRDFEMSPRCANLALKHYLLKPVQRIPQYQLLLTDYLKNLPEDSTDYKDTQTALGIVKEVANHANDIMKQGDNFQKLMQIQYSLNGHHEIVQPGRVFLKEGTLMKLSRKVMQPRMFFLFNDALLYTTPVQSGQFKLNCMLSLAGMKVSKPSQEAYQNELNIESVERSFILSASSATERDEWLEAISKAIEDYTRKKITFISSRSQEENERTAGDDSDFPLGSKAPIWIPDLRTTMCMICTCEFTLTWRRHHCRACGKVVCQACSTNKCYLEYLKHQPARVCDHCYDKLQQKSDHSASSSISPGGRVGSSAFSFSRKQKKIPSALKEVSASTENSSMSGYLMRSKGHKKPWKRLWFVIKNKVLYTYAASEDVAALESQPLLGFFLREEKQGPAQKLQFKLYHKNTLYYIFKAEDIPTAQRWIEAFQEAMIL</sequence>
<keyword evidence="4" id="KW-0479">Metal-binding</keyword>
<keyword evidence="15" id="KW-1185">Reference proteome</keyword>
<dbReference type="CDD" id="cd13237">
    <property type="entry name" value="PH2_FGD5_FGD6"/>
    <property type="match status" value="1"/>
</dbReference>
<evidence type="ECO:0000256" key="9">
    <source>
        <dbReference type="PROSITE-ProRule" id="PRU00091"/>
    </source>
</evidence>
<dbReference type="Pfam" id="PF01363">
    <property type="entry name" value="FYVE"/>
    <property type="match status" value="1"/>
</dbReference>
<keyword evidence="7" id="KW-0862">Zinc</keyword>
<feature type="compositionally biased region" description="Acidic residues" evidence="10">
    <location>
        <begin position="66"/>
        <end position="77"/>
    </location>
</feature>
<dbReference type="SMART" id="SM00233">
    <property type="entry name" value="PH"/>
    <property type="match status" value="2"/>
</dbReference>
<evidence type="ECO:0000256" key="8">
    <source>
        <dbReference type="ARBA" id="ARBA00023212"/>
    </source>
</evidence>
<dbReference type="CDD" id="cd15743">
    <property type="entry name" value="FYVE_FGD6"/>
    <property type="match status" value="1"/>
</dbReference>
<dbReference type="PANTHER" id="PTHR12673:SF12">
    <property type="entry name" value="FYVE, RHOGEF AND PH DOMAIN-CONTAINING PROTEIN 6"/>
    <property type="match status" value="1"/>
</dbReference>
<dbReference type="SUPFAM" id="SSF50729">
    <property type="entry name" value="PH domain-like"/>
    <property type="match status" value="2"/>
</dbReference>
<comment type="caution">
    <text evidence="14">The sequence shown here is derived from an EMBL/GenBank/DDBJ whole genome shotgun (WGS) entry which is preliminary data.</text>
</comment>
<dbReference type="EMBL" id="JADWDJ010000017">
    <property type="protein sequence ID" value="KAG5267886.1"/>
    <property type="molecule type" value="Genomic_DNA"/>
</dbReference>
<dbReference type="PANTHER" id="PTHR12673">
    <property type="entry name" value="FACIOGENITAL DYSPLASIA PROTEIN"/>
    <property type="match status" value="1"/>
</dbReference>
<evidence type="ECO:0000256" key="10">
    <source>
        <dbReference type="SAM" id="MobiDB-lite"/>
    </source>
</evidence>
<feature type="compositionally biased region" description="Basic and acidic residues" evidence="10">
    <location>
        <begin position="90"/>
        <end position="100"/>
    </location>
</feature>
<evidence type="ECO:0000313" key="15">
    <source>
        <dbReference type="Proteomes" id="UP000823561"/>
    </source>
</evidence>
<feature type="domain" description="FYVE-type" evidence="13">
    <location>
        <begin position="455"/>
        <end position="514"/>
    </location>
</feature>
<keyword evidence="2" id="KW-0963">Cytoplasm</keyword>
<reference evidence="14 15" key="1">
    <citation type="submission" date="2020-10" db="EMBL/GenBank/DDBJ databases">
        <title>Chromosome-scale genome assembly of the Allis shad, Alosa alosa.</title>
        <authorList>
            <person name="Margot Z."/>
            <person name="Christophe K."/>
            <person name="Cabau C."/>
            <person name="Louis A."/>
            <person name="Berthelot C."/>
            <person name="Parey E."/>
            <person name="Roest Crollius H."/>
            <person name="Montfort J."/>
            <person name="Robinson-Rechavi M."/>
            <person name="Bucao C."/>
            <person name="Bouchez O."/>
            <person name="Gislard M."/>
            <person name="Lluch J."/>
            <person name="Milhes M."/>
            <person name="Lampietro C."/>
            <person name="Lopez Roques C."/>
            <person name="Donnadieu C."/>
            <person name="Braasch I."/>
            <person name="Desvignes T."/>
            <person name="Postlethwait J."/>
            <person name="Bobe J."/>
            <person name="Guiguen Y."/>
        </authorList>
    </citation>
    <scope>NUCLEOTIDE SEQUENCE [LARGE SCALE GENOMIC DNA]</scope>
    <source>
        <strain evidence="14">M-15738</strain>
        <tissue evidence="14">Blood</tissue>
    </source>
</reference>
<proteinExistence type="predicted"/>
<comment type="subcellular location">
    <subcellularLocation>
        <location evidence="1">Cytoplasm</location>
        <location evidence="1">Cytoskeleton</location>
    </subcellularLocation>
</comment>
<dbReference type="GO" id="GO:0005856">
    <property type="term" value="C:cytoskeleton"/>
    <property type="evidence" value="ECO:0007669"/>
    <property type="project" value="UniProtKB-SubCell"/>
</dbReference>
<evidence type="ECO:0000259" key="13">
    <source>
        <dbReference type="PROSITE" id="PS50178"/>
    </source>
</evidence>
<dbReference type="InterPro" id="IPR017455">
    <property type="entry name" value="Znf_FYVE-rel"/>
</dbReference>
<dbReference type="SMART" id="SM00064">
    <property type="entry name" value="FYVE"/>
    <property type="match status" value="1"/>
</dbReference>
<dbReference type="CDD" id="cd00160">
    <property type="entry name" value="RhoGEF"/>
    <property type="match status" value="1"/>
</dbReference>
<dbReference type="InterPro" id="IPR011993">
    <property type="entry name" value="PH-like_dom_sf"/>
</dbReference>
<dbReference type="PROSITE" id="PS50178">
    <property type="entry name" value="ZF_FYVE"/>
    <property type="match status" value="1"/>
</dbReference>
<feature type="domain" description="DH" evidence="12">
    <location>
        <begin position="103"/>
        <end position="292"/>
    </location>
</feature>
<dbReference type="InterPro" id="IPR001849">
    <property type="entry name" value="PH_domain"/>
</dbReference>
<accession>A0AAV6G1T0</accession>
<gene>
    <name evidence="14" type="ORF">AALO_G00227050</name>
</gene>
<dbReference type="GO" id="GO:0005085">
    <property type="term" value="F:guanyl-nucleotide exchange factor activity"/>
    <property type="evidence" value="ECO:0007669"/>
    <property type="project" value="UniProtKB-KW"/>
</dbReference>
<evidence type="ECO:0000313" key="14">
    <source>
        <dbReference type="EMBL" id="KAG5267886.1"/>
    </source>
</evidence>
<dbReference type="GO" id="GO:0005737">
    <property type="term" value="C:cytoplasm"/>
    <property type="evidence" value="ECO:0007669"/>
    <property type="project" value="TreeGrafter"/>
</dbReference>
<keyword evidence="6 9" id="KW-0863">Zinc-finger</keyword>
<dbReference type="InterPro" id="IPR051092">
    <property type="entry name" value="FYVE_RhoGEF_PH"/>
</dbReference>
<name>A0AAV6G1T0_9TELE</name>
<evidence type="ECO:0000256" key="4">
    <source>
        <dbReference type="ARBA" id="ARBA00022723"/>
    </source>
</evidence>
<dbReference type="AlphaFoldDB" id="A0AAV6G1T0"/>
<dbReference type="Gene3D" id="1.20.900.10">
    <property type="entry name" value="Dbl homology (DH) domain"/>
    <property type="match status" value="1"/>
</dbReference>
<evidence type="ECO:0000256" key="7">
    <source>
        <dbReference type="ARBA" id="ARBA00022833"/>
    </source>
</evidence>
<dbReference type="SUPFAM" id="SSF48065">
    <property type="entry name" value="DBL homology domain (DH-domain)"/>
    <property type="match status" value="1"/>
</dbReference>
<organism evidence="14 15">
    <name type="scientific">Alosa alosa</name>
    <name type="common">allis shad</name>
    <dbReference type="NCBI Taxonomy" id="278164"/>
    <lineage>
        <taxon>Eukaryota</taxon>
        <taxon>Metazoa</taxon>
        <taxon>Chordata</taxon>
        <taxon>Craniata</taxon>
        <taxon>Vertebrata</taxon>
        <taxon>Euteleostomi</taxon>
        <taxon>Actinopterygii</taxon>
        <taxon>Neopterygii</taxon>
        <taxon>Teleostei</taxon>
        <taxon>Clupei</taxon>
        <taxon>Clupeiformes</taxon>
        <taxon>Clupeoidei</taxon>
        <taxon>Clupeidae</taxon>
        <taxon>Alosa</taxon>
    </lineage>
</organism>
<dbReference type="GO" id="GO:0008270">
    <property type="term" value="F:zinc ion binding"/>
    <property type="evidence" value="ECO:0007669"/>
    <property type="project" value="UniProtKB-KW"/>
</dbReference>
<feature type="region of interest" description="Disordered" evidence="10">
    <location>
        <begin position="35"/>
        <end position="100"/>
    </location>
</feature>
<evidence type="ECO:0000259" key="11">
    <source>
        <dbReference type="PROSITE" id="PS50003"/>
    </source>
</evidence>
<dbReference type="PROSITE" id="PS50003">
    <property type="entry name" value="PH_DOMAIN"/>
    <property type="match status" value="2"/>
</dbReference>
<dbReference type="FunFam" id="1.20.900.10:FF:000024">
    <property type="entry name" value="FYVE, RhoGEF and PH domain-containing protein 6"/>
    <property type="match status" value="1"/>
</dbReference>
<evidence type="ECO:0000256" key="5">
    <source>
        <dbReference type="ARBA" id="ARBA00022737"/>
    </source>
</evidence>
<evidence type="ECO:0000256" key="3">
    <source>
        <dbReference type="ARBA" id="ARBA00022658"/>
    </source>
</evidence>
<dbReference type="Pfam" id="PF00169">
    <property type="entry name" value="PH"/>
    <property type="match status" value="2"/>
</dbReference>
<keyword evidence="8" id="KW-0206">Cytoskeleton</keyword>
<evidence type="ECO:0000256" key="1">
    <source>
        <dbReference type="ARBA" id="ARBA00004245"/>
    </source>
</evidence>
<dbReference type="SMART" id="SM00325">
    <property type="entry name" value="RhoGEF"/>
    <property type="match status" value="1"/>
</dbReference>
<feature type="domain" description="PH" evidence="11">
    <location>
        <begin position="321"/>
        <end position="415"/>
    </location>
</feature>
<dbReference type="Gene3D" id="2.30.29.30">
    <property type="entry name" value="Pleckstrin-homology domain (PH domain)/Phosphotyrosine-binding domain (PTB)"/>
    <property type="match status" value="2"/>
</dbReference>
<evidence type="ECO:0000256" key="2">
    <source>
        <dbReference type="ARBA" id="ARBA00022490"/>
    </source>
</evidence>
<keyword evidence="5" id="KW-0677">Repeat</keyword>
<dbReference type="Gene3D" id="3.30.40.10">
    <property type="entry name" value="Zinc/RING finger domain, C3HC4 (zinc finger)"/>
    <property type="match status" value="1"/>
</dbReference>
<dbReference type="InterPro" id="IPR000306">
    <property type="entry name" value="Znf_FYVE"/>
</dbReference>
<protein>
    <recommendedName>
        <fullName evidence="16">FYVE, RhoGEF and PH domain-containing protein 6</fullName>
    </recommendedName>
</protein>
<feature type="domain" description="PH" evidence="11">
    <location>
        <begin position="558"/>
        <end position="654"/>
    </location>
</feature>
<evidence type="ECO:0000259" key="12">
    <source>
        <dbReference type="PROSITE" id="PS50010"/>
    </source>
</evidence>
<dbReference type="Pfam" id="PF00621">
    <property type="entry name" value="RhoGEF"/>
    <property type="match status" value="1"/>
</dbReference>
<dbReference type="InterPro" id="IPR013083">
    <property type="entry name" value="Znf_RING/FYVE/PHD"/>
</dbReference>
<dbReference type="FunFam" id="2.30.29.30:FF:000158">
    <property type="entry name" value="FYVE, RhoGEF and PH domain containing 6"/>
    <property type="match status" value="1"/>
</dbReference>
<dbReference type="InterPro" id="IPR035899">
    <property type="entry name" value="DBL_dom_sf"/>
</dbReference>
<dbReference type="InterPro" id="IPR000219">
    <property type="entry name" value="DH_dom"/>
</dbReference>
<evidence type="ECO:0000256" key="6">
    <source>
        <dbReference type="ARBA" id="ARBA00022771"/>
    </source>
</evidence>
<dbReference type="Proteomes" id="UP000823561">
    <property type="component" value="Chromosome 17"/>
</dbReference>
<evidence type="ECO:0008006" key="16">
    <source>
        <dbReference type="Google" id="ProtNLM"/>
    </source>
</evidence>
<dbReference type="PROSITE" id="PS50010">
    <property type="entry name" value="DH_2"/>
    <property type="match status" value="1"/>
</dbReference>